<evidence type="ECO:0000256" key="1">
    <source>
        <dbReference type="SAM" id="MobiDB-lite"/>
    </source>
</evidence>
<proteinExistence type="predicted"/>
<keyword evidence="3" id="KW-1185">Reference proteome</keyword>
<dbReference type="AlphaFoldDB" id="A0AA88IRF5"/>
<reference evidence="2" key="1">
    <citation type="submission" date="2023-07" db="EMBL/GenBank/DDBJ databases">
        <title>Chromosome-level genome assembly of Artemia franciscana.</title>
        <authorList>
            <person name="Jo E."/>
        </authorList>
    </citation>
    <scope>NUCLEOTIDE SEQUENCE</scope>
    <source>
        <tissue evidence="2">Whole body</tissue>
    </source>
</reference>
<feature type="non-terminal residue" evidence="2">
    <location>
        <position position="1"/>
    </location>
</feature>
<organism evidence="2 3">
    <name type="scientific">Artemia franciscana</name>
    <name type="common">Brine shrimp</name>
    <name type="synonym">Artemia sanfranciscana</name>
    <dbReference type="NCBI Taxonomy" id="6661"/>
    <lineage>
        <taxon>Eukaryota</taxon>
        <taxon>Metazoa</taxon>
        <taxon>Ecdysozoa</taxon>
        <taxon>Arthropoda</taxon>
        <taxon>Crustacea</taxon>
        <taxon>Branchiopoda</taxon>
        <taxon>Anostraca</taxon>
        <taxon>Artemiidae</taxon>
        <taxon>Artemia</taxon>
    </lineage>
</organism>
<comment type="caution">
    <text evidence="2">The sequence shown here is derived from an EMBL/GenBank/DDBJ whole genome shotgun (WGS) entry which is preliminary data.</text>
</comment>
<accession>A0AA88IRF5</accession>
<evidence type="ECO:0000313" key="2">
    <source>
        <dbReference type="EMBL" id="KAK2725402.1"/>
    </source>
</evidence>
<name>A0AA88IRF5_ARTSF</name>
<protein>
    <submittedName>
        <fullName evidence="2">Uncharacterized protein</fullName>
    </submittedName>
</protein>
<evidence type="ECO:0000313" key="3">
    <source>
        <dbReference type="Proteomes" id="UP001187531"/>
    </source>
</evidence>
<feature type="region of interest" description="Disordered" evidence="1">
    <location>
        <begin position="15"/>
        <end position="51"/>
    </location>
</feature>
<dbReference type="EMBL" id="JAVRJZ010000002">
    <property type="protein sequence ID" value="KAK2725402.1"/>
    <property type="molecule type" value="Genomic_DNA"/>
</dbReference>
<feature type="compositionally biased region" description="Polar residues" evidence="1">
    <location>
        <begin position="28"/>
        <end position="37"/>
    </location>
</feature>
<gene>
    <name evidence="2" type="ORF">QYM36_000038</name>
</gene>
<sequence length="73" mass="8526">MWNYKNSLRRVEVDQNEFRSHHLPSPMKTVSDTSLEFRSSKDETSGLPLVRDEDIDGFESVDLKKSKDRQEAL</sequence>
<dbReference type="Proteomes" id="UP001187531">
    <property type="component" value="Unassembled WGS sequence"/>
</dbReference>